<dbReference type="Pfam" id="PF01370">
    <property type="entry name" value="Epimerase"/>
    <property type="match status" value="1"/>
</dbReference>
<name>A0A2W5S729_CERSP</name>
<comment type="caution">
    <text evidence="2">The sequence shown here is derived from an EMBL/GenBank/DDBJ whole genome shotgun (WGS) entry which is preliminary data.</text>
</comment>
<evidence type="ECO:0000313" key="2">
    <source>
        <dbReference type="EMBL" id="PZQ97736.1"/>
    </source>
</evidence>
<protein>
    <submittedName>
        <fullName evidence="2">Epimerase</fullName>
    </submittedName>
</protein>
<organism evidence="2 3">
    <name type="scientific">Cereibacter sphaeroides</name>
    <name type="common">Rhodobacter sphaeroides</name>
    <dbReference type="NCBI Taxonomy" id="1063"/>
    <lineage>
        <taxon>Bacteria</taxon>
        <taxon>Pseudomonadati</taxon>
        <taxon>Pseudomonadota</taxon>
        <taxon>Alphaproteobacteria</taxon>
        <taxon>Rhodobacterales</taxon>
        <taxon>Paracoccaceae</taxon>
        <taxon>Cereibacter</taxon>
    </lineage>
</organism>
<dbReference type="InterPro" id="IPR036291">
    <property type="entry name" value="NAD(P)-bd_dom_sf"/>
</dbReference>
<dbReference type="Gene3D" id="3.40.50.720">
    <property type="entry name" value="NAD(P)-binding Rossmann-like Domain"/>
    <property type="match status" value="1"/>
</dbReference>
<proteinExistence type="predicted"/>
<evidence type="ECO:0000313" key="3">
    <source>
        <dbReference type="Proteomes" id="UP000248975"/>
    </source>
</evidence>
<accession>A0A2W5S729</accession>
<dbReference type="Proteomes" id="UP000248975">
    <property type="component" value="Unassembled WGS sequence"/>
</dbReference>
<dbReference type="SUPFAM" id="SSF51735">
    <property type="entry name" value="NAD(P)-binding Rossmann-fold domains"/>
    <property type="match status" value="1"/>
</dbReference>
<dbReference type="InterPro" id="IPR001509">
    <property type="entry name" value="Epimerase_deHydtase"/>
</dbReference>
<gene>
    <name evidence="2" type="ORF">DI533_11245</name>
</gene>
<dbReference type="AlphaFoldDB" id="A0A2W5S729"/>
<reference evidence="2 3" key="1">
    <citation type="submission" date="2017-08" db="EMBL/GenBank/DDBJ databases">
        <title>Infants hospitalized years apart are colonized by the same room-sourced microbial strains.</title>
        <authorList>
            <person name="Brooks B."/>
            <person name="Olm M.R."/>
            <person name="Firek B.A."/>
            <person name="Baker R."/>
            <person name="Thomas B.C."/>
            <person name="Morowitz M.J."/>
            <person name="Banfield J.F."/>
        </authorList>
    </citation>
    <scope>NUCLEOTIDE SEQUENCE [LARGE SCALE GENOMIC DNA]</scope>
    <source>
        <strain evidence="2">S2_003_000_R2_11</strain>
    </source>
</reference>
<evidence type="ECO:0000259" key="1">
    <source>
        <dbReference type="Pfam" id="PF01370"/>
    </source>
</evidence>
<feature type="domain" description="NAD-dependent epimerase/dehydratase" evidence="1">
    <location>
        <begin position="9"/>
        <end position="164"/>
    </location>
</feature>
<dbReference type="EMBL" id="QFQS01000002">
    <property type="protein sequence ID" value="PZQ97736.1"/>
    <property type="molecule type" value="Genomic_DNA"/>
</dbReference>
<sequence>MPESDLPVVLITGSTGRVGTLLHRAWTMQPPLRFRPLWQGRGSQPEGWLCWDMLSQECPPVDPAPRIVLNLAGISPLRPDALALNLPLARAAHLAARRFGASHLFLASSSAVYGPASAGLLTETLTPKPATPYGIAKAEMERAAQGWAGPRAIILRIGNVVGADGLIGGSRQGRMVSLDPVACQERGPERSWIGPATLARTLEGLVDRALSGASLPDVLNIAQSPPRSMAEMLDVARIPWRFGPHNPNVIGRVALADNLLSQALSPPLPPADPALMIAEWRKLSQVSP</sequence>